<dbReference type="InterPro" id="IPR000639">
    <property type="entry name" value="Epox_hydrolase-like"/>
</dbReference>
<accession>A0AAP9XYH7</accession>
<dbReference type="EMBL" id="CP065600">
    <property type="protein sequence ID" value="QPQ90978.1"/>
    <property type="molecule type" value="Genomic_DNA"/>
</dbReference>
<keyword evidence="2" id="KW-0378">Hydrolase</keyword>
<dbReference type="PANTHER" id="PTHR43194:SF2">
    <property type="entry name" value="PEROXISOMAL MEMBRANE PROTEIN LPX1"/>
    <property type="match status" value="1"/>
</dbReference>
<dbReference type="PRINTS" id="PR00111">
    <property type="entry name" value="ABHYDROLASE"/>
</dbReference>
<dbReference type="Proteomes" id="UP000594892">
    <property type="component" value="Chromosome 1"/>
</dbReference>
<protein>
    <submittedName>
        <fullName evidence="2">Alpha/beta hydrolase</fullName>
    </submittedName>
</protein>
<proteinExistence type="predicted"/>
<feature type="domain" description="AB hydrolase-1" evidence="1">
    <location>
        <begin position="36"/>
        <end position="275"/>
    </location>
</feature>
<evidence type="ECO:0000313" key="3">
    <source>
        <dbReference type="Proteomes" id="UP000594892"/>
    </source>
</evidence>
<dbReference type="AlphaFoldDB" id="A0AAP9XYH7"/>
<dbReference type="InterPro" id="IPR029058">
    <property type="entry name" value="AB_hydrolase_fold"/>
</dbReference>
<dbReference type="Pfam" id="PF00561">
    <property type="entry name" value="Abhydrolase_1"/>
    <property type="match status" value="1"/>
</dbReference>
<evidence type="ECO:0000313" key="2">
    <source>
        <dbReference type="EMBL" id="QPQ90978.1"/>
    </source>
</evidence>
<reference evidence="2 3" key="1">
    <citation type="submission" date="2020-12" db="EMBL/GenBank/DDBJ databases">
        <title>FDA dAtabase for Regulatory Grade micrObial Sequences (FDA-ARGOS): Supporting development and validation of Infectious Disease Dx tests.</title>
        <authorList>
            <person name="Minogue T."/>
            <person name="Wolcott M."/>
            <person name="Wasieloski L."/>
            <person name="Aguilar W."/>
            <person name="Moore D."/>
            <person name="Jaissle J."/>
            <person name="Tallon L."/>
            <person name="Sadzewicz L."/>
            <person name="Zhao X."/>
            <person name="Boylan J."/>
            <person name="Ott S."/>
            <person name="Bowen H."/>
            <person name="Vavikolanu K."/>
            <person name="Mehta A."/>
            <person name="Aluvathingal J."/>
            <person name="Nadendla S."/>
            <person name="Yan Y."/>
            <person name="Sichtig H."/>
        </authorList>
    </citation>
    <scope>NUCLEOTIDE SEQUENCE [LARGE SCALE GENOMIC DNA]</scope>
    <source>
        <strain evidence="2 3">FDAARGOS_949</strain>
    </source>
</reference>
<dbReference type="GO" id="GO:0016787">
    <property type="term" value="F:hydrolase activity"/>
    <property type="evidence" value="ECO:0007669"/>
    <property type="project" value="UniProtKB-KW"/>
</dbReference>
<dbReference type="PRINTS" id="PR00412">
    <property type="entry name" value="EPOXHYDRLASE"/>
</dbReference>
<name>A0AAP9XYH7_BURGL</name>
<organism evidence="2 3">
    <name type="scientific">Burkholderia glumae</name>
    <name type="common">Pseudomonas glumae</name>
    <dbReference type="NCBI Taxonomy" id="337"/>
    <lineage>
        <taxon>Bacteria</taxon>
        <taxon>Pseudomonadati</taxon>
        <taxon>Pseudomonadota</taxon>
        <taxon>Betaproteobacteria</taxon>
        <taxon>Burkholderiales</taxon>
        <taxon>Burkholderiaceae</taxon>
        <taxon>Burkholderia</taxon>
    </lineage>
</organism>
<dbReference type="Gene3D" id="3.40.50.1820">
    <property type="entry name" value="alpha/beta hydrolase"/>
    <property type="match status" value="1"/>
</dbReference>
<gene>
    <name evidence="2" type="ORF">I6H06_04425</name>
</gene>
<dbReference type="PANTHER" id="PTHR43194">
    <property type="entry name" value="HYDROLASE ALPHA/BETA FOLD FAMILY"/>
    <property type="match status" value="1"/>
</dbReference>
<evidence type="ECO:0000259" key="1">
    <source>
        <dbReference type="Pfam" id="PF00561"/>
    </source>
</evidence>
<dbReference type="InterPro" id="IPR000073">
    <property type="entry name" value="AB_hydrolase_1"/>
</dbReference>
<dbReference type="SUPFAM" id="SSF53474">
    <property type="entry name" value="alpha/beta-Hydrolases"/>
    <property type="match status" value="1"/>
</dbReference>
<dbReference type="InterPro" id="IPR050228">
    <property type="entry name" value="Carboxylesterase_BioH"/>
</dbReference>
<sequence>MPAGEQMMNTASASNGWVDNDGLRLHYVIWGRDDAPTVVMLHGLRSYAQTWAPVADTLIDRYRVVALDQRGRGLSDWDPGRDYHAAAYVRDLEALVQALDLRRFVLVGHSMGGANAFVYASARPERIAGLAIEDMGPGASAGSPGSARIKRELQDTPNAFASWDEARAFWRRQRPRIAQAALDSRLVHSLKADARGRIVWRHDAEGIAAARLAATPEQLVDLWPLIRDLRVPTLLLRGGDSDFLSAQVAAEMAAANACIERIDIAGATHYVHDDQPAAFNRALRGWLDRLDDAAWRAGGRVQ</sequence>